<dbReference type="Gene3D" id="3.90.226.10">
    <property type="entry name" value="2-enoyl-CoA Hydratase, Chain A, domain 1"/>
    <property type="match status" value="1"/>
</dbReference>
<dbReference type="GeneID" id="25904545"/>
<gene>
    <name evidence="10" type="ORF">SARC_04041</name>
</gene>
<keyword evidence="3 7" id="KW-0378">Hydrolase</keyword>
<dbReference type="PANTHER" id="PTHR10381">
    <property type="entry name" value="ATP-DEPENDENT CLP PROTEASE PROTEOLYTIC SUBUNIT"/>
    <property type="match status" value="1"/>
</dbReference>
<dbReference type="OrthoDB" id="2017408at2759"/>
<evidence type="ECO:0000256" key="6">
    <source>
        <dbReference type="PROSITE-ProRule" id="PRU10086"/>
    </source>
</evidence>
<dbReference type="InterPro" id="IPR033135">
    <property type="entry name" value="ClpP_His_AS"/>
</dbReference>
<protein>
    <recommendedName>
        <fullName evidence="8">ATP-dependent Clp protease proteolytic subunit</fullName>
        <ecNumber evidence="7">3.4.21.92</ecNumber>
    </recommendedName>
</protein>
<evidence type="ECO:0000256" key="3">
    <source>
        <dbReference type="ARBA" id="ARBA00022801"/>
    </source>
</evidence>
<dbReference type="Proteomes" id="UP000054560">
    <property type="component" value="Unassembled WGS sequence"/>
</dbReference>
<reference evidence="10 11" key="1">
    <citation type="submission" date="2011-02" db="EMBL/GenBank/DDBJ databases">
        <title>The Genome Sequence of Sphaeroforma arctica JP610.</title>
        <authorList>
            <consortium name="The Broad Institute Genome Sequencing Platform"/>
            <person name="Russ C."/>
            <person name="Cuomo C."/>
            <person name="Young S.K."/>
            <person name="Zeng Q."/>
            <person name="Gargeya S."/>
            <person name="Alvarado L."/>
            <person name="Berlin A."/>
            <person name="Chapman S.B."/>
            <person name="Chen Z."/>
            <person name="Freedman E."/>
            <person name="Gellesch M."/>
            <person name="Goldberg J."/>
            <person name="Griggs A."/>
            <person name="Gujja S."/>
            <person name="Heilman E."/>
            <person name="Heiman D."/>
            <person name="Howarth C."/>
            <person name="Mehta T."/>
            <person name="Neiman D."/>
            <person name="Pearson M."/>
            <person name="Roberts A."/>
            <person name="Saif S."/>
            <person name="Shea T."/>
            <person name="Shenoy N."/>
            <person name="Sisk P."/>
            <person name="Stolte C."/>
            <person name="Sykes S."/>
            <person name="White J."/>
            <person name="Yandava C."/>
            <person name="Burger G."/>
            <person name="Gray M.W."/>
            <person name="Holland P.W.H."/>
            <person name="King N."/>
            <person name="Lang F.B.F."/>
            <person name="Roger A.J."/>
            <person name="Ruiz-Trillo I."/>
            <person name="Haas B."/>
            <person name="Nusbaum C."/>
            <person name="Birren B."/>
        </authorList>
    </citation>
    <scope>NUCLEOTIDE SEQUENCE [LARGE SCALE GENOMIC DNA]</scope>
    <source>
        <strain evidence="10 11">JP610</strain>
    </source>
</reference>
<dbReference type="InterPro" id="IPR029045">
    <property type="entry name" value="ClpP/crotonase-like_dom_sf"/>
</dbReference>
<dbReference type="InterPro" id="IPR018215">
    <property type="entry name" value="ClpP_Ser_AS"/>
</dbReference>
<evidence type="ECO:0000256" key="2">
    <source>
        <dbReference type="ARBA" id="ARBA00022670"/>
    </source>
</evidence>
<evidence type="ECO:0000256" key="4">
    <source>
        <dbReference type="ARBA" id="ARBA00022825"/>
    </source>
</evidence>
<dbReference type="SUPFAM" id="SSF52096">
    <property type="entry name" value="ClpP/crotonase"/>
    <property type="match status" value="1"/>
</dbReference>
<dbReference type="InterPro" id="IPR023562">
    <property type="entry name" value="ClpP/TepA"/>
</dbReference>
<dbReference type="PRINTS" id="PR00127">
    <property type="entry name" value="CLPPROTEASEP"/>
</dbReference>
<proteinExistence type="inferred from homology"/>
<dbReference type="GO" id="GO:0009368">
    <property type="term" value="C:endopeptidase Clp complex"/>
    <property type="evidence" value="ECO:0007669"/>
    <property type="project" value="TreeGrafter"/>
</dbReference>
<dbReference type="NCBIfam" id="NF009205">
    <property type="entry name" value="PRK12553.1"/>
    <property type="match status" value="1"/>
</dbReference>
<dbReference type="InterPro" id="IPR001907">
    <property type="entry name" value="ClpP"/>
</dbReference>
<dbReference type="FunFam" id="3.90.226.10:FF:000001">
    <property type="entry name" value="ATP-dependent Clp protease proteolytic subunit"/>
    <property type="match status" value="1"/>
</dbReference>
<comment type="similarity">
    <text evidence="1 8">Belongs to the peptidase S14 family.</text>
</comment>
<name>A0A0L0G4H2_9EUKA</name>
<dbReference type="EC" id="3.4.21.92" evidence="7"/>
<dbReference type="EMBL" id="KQ241814">
    <property type="protein sequence ID" value="KNC83711.1"/>
    <property type="molecule type" value="Genomic_DNA"/>
</dbReference>
<organism evidence="10 11">
    <name type="scientific">Sphaeroforma arctica JP610</name>
    <dbReference type="NCBI Taxonomy" id="667725"/>
    <lineage>
        <taxon>Eukaryota</taxon>
        <taxon>Ichthyosporea</taxon>
        <taxon>Ichthyophonida</taxon>
        <taxon>Sphaeroforma</taxon>
    </lineage>
</organism>
<dbReference type="HAMAP" id="MF_00444">
    <property type="entry name" value="ClpP"/>
    <property type="match status" value="1"/>
</dbReference>
<evidence type="ECO:0000256" key="8">
    <source>
        <dbReference type="RuleBase" id="RU003567"/>
    </source>
</evidence>
<evidence type="ECO:0000313" key="11">
    <source>
        <dbReference type="Proteomes" id="UP000054560"/>
    </source>
</evidence>
<evidence type="ECO:0000313" key="10">
    <source>
        <dbReference type="EMBL" id="KNC83711.1"/>
    </source>
</evidence>
<dbReference type="AlphaFoldDB" id="A0A0L0G4H2"/>
<accession>A0A0L0G4H2</accession>
<evidence type="ECO:0000256" key="9">
    <source>
        <dbReference type="SAM" id="MobiDB-lite"/>
    </source>
</evidence>
<dbReference type="PROSITE" id="PS00382">
    <property type="entry name" value="CLP_PROTEASE_HIS"/>
    <property type="match status" value="1"/>
</dbReference>
<keyword evidence="4 7" id="KW-0720">Serine protease</keyword>
<dbReference type="GO" id="GO:0051117">
    <property type="term" value="F:ATPase binding"/>
    <property type="evidence" value="ECO:0007669"/>
    <property type="project" value="TreeGrafter"/>
</dbReference>
<keyword evidence="11" id="KW-1185">Reference proteome</keyword>
<dbReference type="NCBIfam" id="NF001368">
    <property type="entry name" value="PRK00277.1"/>
    <property type="match status" value="1"/>
</dbReference>
<feature type="region of interest" description="Disordered" evidence="9">
    <location>
        <begin position="267"/>
        <end position="287"/>
    </location>
</feature>
<dbReference type="RefSeq" id="XP_014157613.1">
    <property type="nucleotide sequence ID" value="XM_014302138.1"/>
</dbReference>
<sequence length="287" mass="31184">MSLTAMRSALARVGCGISAYNHIRATSITTTRRSFHDFSNTGNSNGGMPFGKDMLGGGYTQQPSMNYGAGPGDVSANVIPMVIDSTPRGERYQDIFSRLLRERIVCLMTPVNDYVASIIVAQLLFLESVDPTKPISMYINSPGGAVTAGMGIYDTMQYIQAPVSTVCIGQACSMGSLLLTAGEKGQRYALPYSRVMVHQPSGGASGQAADIEIQAREILKIRSTLNDIYVKHTGQTLERIEKSLDRDTFMSAQEAKEYGLIDEILYKRPPSDKKEDGKDASDKKDSV</sequence>
<dbReference type="STRING" id="667725.A0A0L0G4H2"/>
<keyword evidence="2 7" id="KW-0645">Protease</keyword>
<dbReference type="GO" id="GO:0006515">
    <property type="term" value="P:protein quality control for misfolded or incompletely synthesized proteins"/>
    <property type="evidence" value="ECO:0007669"/>
    <property type="project" value="TreeGrafter"/>
</dbReference>
<dbReference type="eggNOG" id="KOG0840">
    <property type="taxonomic scope" value="Eukaryota"/>
</dbReference>
<feature type="active site" evidence="5">
    <location>
        <position position="173"/>
    </location>
</feature>
<evidence type="ECO:0000256" key="7">
    <source>
        <dbReference type="RuleBase" id="RU000549"/>
    </source>
</evidence>
<evidence type="ECO:0000256" key="5">
    <source>
        <dbReference type="PROSITE-ProRule" id="PRU10085"/>
    </source>
</evidence>
<dbReference type="Pfam" id="PF00574">
    <property type="entry name" value="CLP_protease"/>
    <property type="match status" value="1"/>
</dbReference>
<dbReference type="CDD" id="cd07017">
    <property type="entry name" value="S14_ClpP_2"/>
    <property type="match status" value="1"/>
</dbReference>
<dbReference type="PANTHER" id="PTHR10381:SF11">
    <property type="entry name" value="ATP-DEPENDENT CLP PROTEASE PROTEOLYTIC SUBUNIT, MITOCHONDRIAL"/>
    <property type="match status" value="1"/>
</dbReference>
<dbReference type="GO" id="GO:0004252">
    <property type="term" value="F:serine-type endopeptidase activity"/>
    <property type="evidence" value="ECO:0007669"/>
    <property type="project" value="UniProtKB-EC"/>
</dbReference>
<feature type="active site" evidence="6">
    <location>
        <position position="198"/>
    </location>
</feature>
<dbReference type="PROSITE" id="PS00381">
    <property type="entry name" value="CLP_PROTEASE_SER"/>
    <property type="match status" value="1"/>
</dbReference>
<evidence type="ECO:0000256" key="1">
    <source>
        <dbReference type="ARBA" id="ARBA00007039"/>
    </source>
</evidence>
<dbReference type="GO" id="GO:0004176">
    <property type="term" value="F:ATP-dependent peptidase activity"/>
    <property type="evidence" value="ECO:0007669"/>
    <property type="project" value="InterPro"/>
</dbReference>